<evidence type="ECO:0000313" key="3">
    <source>
        <dbReference type="Proteomes" id="UP000220106"/>
    </source>
</evidence>
<keyword evidence="1" id="KW-0812">Transmembrane</keyword>
<dbReference type="EMBL" id="NUEQ01000002">
    <property type="protein sequence ID" value="PEJ38252.1"/>
    <property type="molecule type" value="Genomic_DNA"/>
</dbReference>
<feature type="transmembrane region" description="Helical" evidence="1">
    <location>
        <begin position="83"/>
        <end position="106"/>
    </location>
</feature>
<feature type="transmembrane region" description="Helical" evidence="1">
    <location>
        <begin position="112"/>
        <end position="135"/>
    </location>
</feature>
<dbReference type="Pfam" id="PF13347">
    <property type="entry name" value="MFS_2"/>
    <property type="match status" value="1"/>
</dbReference>
<feature type="transmembrane region" description="Helical" evidence="1">
    <location>
        <begin position="167"/>
        <end position="186"/>
    </location>
</feature>
<proteinExistence type="predicted"/>
<dbReference type="GO" id="GO:0015293">
    <property type="term" value="F:symporter activity"/>
    <property type="evidence" value="ECO:0007669"/>
    <property type="project" value="InterPro"/>
</dbReference>
<sequence>MTTEKPLDKRTRKPIRSISDQVCIFISYKSTWETKLSPEEEKALLEKANESKGFGETLKAIGSVLREFATTFKIKGFRKHLGIYLFSFTGKDVFNTVFTYFCIFALGTSSTLGANLLSLSIIGIPVTILAGFLIVKVGPANLFKIAYSIMILCLIGFYVIYLTQPSSMIVLLFVIAGIYQVGRSVLEFTPWNVFPFIPDIDEIVTRQRREGLFAAVMTFARKSSVAIATMAVGLLLEFGGFVEGSATQTPEAIHTIVYTLVIGTSLLLVISMCIAFTFKLNKKTHEILVDEIDRLKNNGSKADVNPKTKEVVESLTGYAYENVWPEDPIEKGNAS</sequence>
<dbReference type="PANTHER" id="PTHR11328">
    <property type="entry name" value="MAJOR FACILITATOR SUPERFAMILY DOMAIN-CONTAINING PROTEIN"/>
    <property type="match status" value="1"/>
</dbReference>
<evidence type="ECO:0008006" key="4">
    <source>
        <dbReference type="Google" id="ProtNLM"/>
    </source>
</evidence>
<accession>A0AAX0S8C4</accession>
<dbReference type="SUPFAM" id="SSF103473">
    <property type="entry name" value="MFS general substrate transporter"/>
    <property type="match status" value="1"/>
</dbReference>
<dbReference type="Gene3D" id="1.20.1250.20">
    <property type="entry name" value="MFS general substrate transporter like domains"/>
    <property type="match status" value="1"/>
</dbReference>
<organism evidence="2 3">
    <name type="scientific">Peribacillus butanolivorans</name>
    <dbReference type="NCBI Taxonomy" id="421767"/>
    <lineage>
        <taxon>Bacteria</taxon>
        <taxon>Bacillati</taxon>
        <taxon>Bacillota</taxon>
        <taxon>Bacilli</taxon>
        <taxon>Bacillales</taxon>
        <taxon>Bacillaceae</taxon>
        <taxon>Peribacillus</taxon>
    </lineage>
</organism>
<keyword evidence="1" id="KW-0472">Membrane</keyword>
<dbReference type="GO" id="GO:0005886">
    <property type="term" value="C:plasma membrane"/>
    <property type="evidence" value="ECO:0007669"/>
    <property type="project" value="TreeGrafter"/>
</dbReference>
<dbReference type="InterPro" id="IPR036259">
    <property type="entry name" value="MFS_trans_sf"/>
</dbReference>
<gene>
    <name evidence="2" type="ORF">CN689_00420</name>
</gene>
<name>A0AAX0S8C4_9BACI</name>
<feature type="transmembrane region" description="Helical" evidence="1">
    <location>
        <begin position="256"/>
        <end position="278"/>
    </location>
</feature>
<dbReference type="AlphaFoldDB" id="A0AAX0S8C4"/>
<keyword evidence="1" id="KW-1133">Transmembrane helix</keyword>
<feature type="transmembrane region" description="Helical" evidence="1">
    <location>
        <begin position="212"/>
        <end position="236"/>
    </location>
</feature>
<protein>
    <recommendedName>
        <fullName evidence="4">MFS transporter</fullName>
    </recommendedName>
</protein>
<reference evidence="2 3" key="1">
    <citation type="submission" date="2017-09" db="EMBL/GenBank/DDBJ databases">
        <title>Large-scale bioinformatics analysis of Bacillus genomes uncovers conserved roles of natural products in bacterial physiology.</title>
        <authorList>
            <consortium name="Agbiome Team Llc"/>
            <person name="Bleich R.M."/>
            <person name="Kirk G.J."/>
            <person name="Santa Maria K.C."/>
            <person name="Allen S.E."/>
            <person name="Farag S."/>
            <person name="Shank E.A."/>
            <person name="Bowers A."/>
        </authorList>
    </citation>
    <scope>NUCLEOTIDE SEQUENCE [LARGE SCALE GENOMIC DNA]</scope>
    <source>
        <strain evidence="2 3">AFS003229</strain>
    </source>
</reference>
<dbReference type="PANTHER" id="PTHR11328:SF24">
    <property type="entry name" value="MAJOR FACILITATOR SUPERFAMILY (MFS) PROFILE DOMAIN-CONTAINING PROTEIN"/>
    <property type="match status" value="1"/>
</dbReference>
<dbReference type="InterPro" id="IPR039672">
    <property type="entry name" value="MFS_2"/>
</dbReference>
<dbReference type="GO" id="GO:0008643">
    <property type="term" value="P:carbohydrate transport"/>
    <property type="evidence" value="ECO:0007669"/>
    <property type="project" value="InterPro"/>
</dbReference>
<evidence type="ECO:0000256" key="1">
    <source>
        <dbReference type="SAM" id="Phobius"/>
    </source>
</evidence>
<comment type="caution">
    <text evidence="2">The sequence shown here is derived from an EMBL/GenBank/DDBJ whole genome shotgun (WGS) entry which is preliminary data.</text>
</comment>
<feature type="transmembrane region" description="Helical" evidence="1">
    <location>
        <begin position="142"/>
        <end position="161"/>
    </location>
</feature>
<evidence type="ECO:0000313" key="2">
    <source>
        <dbReference type="EMBL" id="PEJ38252.1"/>
    </source>
</evidence>
<dbReference type="Proteomes" id="UP000220106">
    <property type="component" value="Unassembled WGS sequence"/>
</dbReference>